<evidence type="ECO:0000256" key="10">
    <source>
        <dbReference type="ARBA" id="ARBA00023132"/>
    </source>
</evidence>
<evidence type="ECO:0000256" key="8">
    <source>
        <dbReference type="ARBA" id="ARBA00022989"/>
    </source>
</evidence>
<reference evidence="14 15" key="1">
    <citation type="submission" date="2024-01" db="EMBL/GenBank/DDBJ databases">
        <title>The genome of the rayed Mediterranean limpet Patella caerulea (Linnaeus, 1758).</title>
        <authorList>
            <person name="Anh-Thu Weber A."/>
            <person name="Halstead-Nussloch G."/>
        </authorList>
    </citation>
    <scope>NUCLEOTIDE SEQUENCE [LARGE SCALE GENOMIC DNA]</scope>
    <source>
        <strain evidence="14">AATW-2023a</strain>
        <tissue evidence="14">Whole specimen</tissue>
    </source>
</reference>
<evidence type="ECO:0000256" key="2">
    <source>
        <dbReference type="ARBA" id="ARBA00004567"/>
    </source>
</evidence>
<comment type="subcellular location">
    <subcellularLocation>
        <location evidence="1">Nucleus membrane</location>
        <topology evidence="1">Multi-pass membrane protein</topology>
    </subcellularLocation>
    <subcellularLocation>
        <location evidence="2">Nucleus</location>
        <location evidence="2">Nuclear pore complex</location>
    </subcellularLocation>
</comment>
<feature type="transmembrane region" description="Helical" evidence="13">
    <location>
        <begin position="221"/>
        <end position="241"/>
    </location>
</feature>
<evidence type="ECO:0000256" key="9">
    <source>
        <dbReference type="ARBA" id="ARBA00023010"/>
    </source>
</evidence>
<evidence type="ECO:0000313" key="15">
    <source>
        <dbReference type="Proteomes" id="UP001347796"/>
    </source>
</evidence>
<keyword evidence="5 13" id="KW-0812">Transmembrane</keyword>
<dbReference type="Pfam" id="PF09531">
    <property type="entry name" value="Ndc1_Nup"/>
    <property type="match status" value="1"/>
</dbReference>
<evidence type="ECO:0000256" key="5">
    <source>
        <dbReference type="ARBA" id="ARBA00022692"/>
    </source>
</evidence>
<dbReference type="GO" id="GO:0070762">
    <property type="term" value="C:nuclear pore transmembrane ring"/>
    <property type="evidence" value="ECO:0007669"/>
    <property type="project" value="TreeGrafter"/>
</dbReference>
<evidence type="ECO:0000256" key="4">
    <source>
        <dbReference type="ARBA" id="ARBA00022448"/>
    </source>
</evidence>
<proteinExistence type="inferred from homology"/>
<evidence type="ECO:0000313" key="14">
    <source>
        <dbReference type="EMBL" id="KAK6188561.1"/>
    </source>
</evidence>
<dbReference type="AlphaFoldDB" id="A0AAN8Q1A6"/>
<evidence type="ECO:0000256" key="11">
    <source>
        <dbReference type="ARBA" id="ARBA00023136"/>
    </source>
</evidence>
<dbReference type="InterPro" id="IPR019049">
    <property type="entry name" value="Nucleoporin_prot_Ndc1/Nup"/>
</dbReference>
<evidence type="ECO:0000256" key="1">
    <source>
        <dbReference type="ARBA" id="ARBA00004232"/>
    </source>
</evidence>
<dbReference type="PANTHER" id="PTHR13269:SF6">
    <property type="entry name" value="NUCLEOPORIN NDC1"/>
    <property type="match status" value="1"/>
</dbReference>
<dbReference type="GO" id="GO:0031965">
    <property type="term" value="C:nuclear membrane"/>
    <property type="evidence" value="ECO:0007669"/>
    <property type="project" value="UniProtKB-SubCell"/>
</dbReference>
<organism evidence="14 15">
    <name type="scientific">Patella caerulea</name>
    <name type="common">Rayed Mediterranean limpet</name>
    <dbReference type="NCBI Taxonomy" id="87958"/>
    <lineage>
        <taxon>Eukaryota</taxon>
        <taxon>Metazoa</taxon>
        <taxon>Spiralia</taxon>
        <taxon>Lophotrochozoa</taxon>
        <taxon>Mollusca</taxon>
        <taxon>Gastropoda</taxon>
        <taxon>Patellogastropoda</taxon>
        <taxon>Patelloidea</taxon>
        <taxon>Patellidae</taxon>
        <taxon>Patella</taxon>
    </lineage>
</organism>
<keyword evidence="9" id="KW-0811">Translocation</keyword>
<dbReference type="GO" id="GO:0006999">
    <property type="term" value="P:nuclear pore organization"/>
    <property type="evidence" value="ECO:0007669"/>
    <property type="project" value="TreeGrafter"/>
</dbReference>
<feature type="transmembrane region" description="Helical" evidence="13">
    <location>
        <begin position="253"/>
        <end position="274"/>
    </location>
</feature>
<dbReference type="GO" id="GO:0030674">
    <property type="term" value="F:protein-macromolecule adaptor activity"/>
    <property type="evidence" value="ECO:0007669"/>
    <property type="project" value="TreeGrafter"/>
</dbReference>
<feature type="transmembrane region" description="Helical" evidence="13">
    <location>
        <begin position="62"/>
        <end position="88"/>
    </location>
</feature>
<keyword evidence="11 13" id="KW-0472">Membrane</keyword>
<keyword evidence="8 13" id="KW-1133">Transmembrane helix</keyword>
<evidence type="ECO:0000256" key="6">
    <source>
        <dbReference type="ARBA" id="ARBA00022816"/>
    </source>
</evidence>
<keyword evidence="12" id="KW-0539">Nucleus</keyword>
<keyword evidence="6" id="KW-0509">mRNA transport</keyword>
<name>A0AAN8Q1A6_PATCE</name>
<keyword evidence="4" id="KW-0813">Transport</keyword>
<evidence type="ECO:0000256" key="3">
    <source>
        <dbReference type="ARBA" id="ARBA00005760"/>
    </source>
</evidence>
<evidence type="ECO:0000256" key="13">
    <source>
        <dbReference type="SAM" id="Phobius"/>
    </source>
</evidence>
<evidence type="ECO:0008006" key="16">
    <source>
        <dbReference type="Google" id="ProtNLM"/>
    </source>
</evidence>
<comment type="caution">
    <text evidence="14">The sequence shown here is derived from an EMBL/GenBank/DDBJ whole genome shotgun (WGS) entry which is preliminary data.</text>
</comment>
<evidence type="ECO:0000256" key="7">
    <source>
        <dbReference type="ARBA" id="ARBA00022927"/>
    </source>
</evidence>
<keyword evidence="10" id="KW-0906">Nuclear pore complex</keyword>
<dbReference type="GO" id="GO:0015031">
    <property type="term" value="P:protein transport"/>
    <property type="evidence" value="ECO:0007669"/>
    <property type="project" value="UniProtKB-KW"/>
</dbReference>
<dbReference type="Proteomes" id="UP001347796">
    <property type="component" value="Unassembled WGS sequence"/>
</dbReference>
<dbReference type="EMBL" id="JAZGQO010000003">
    <property type="protein sequence ID" value="KAK6188561.1"/>
    <property type="molecule type" value="Genomic_DNA"/>
</dbReference>
<keyword evidence="7" id="KW-0653">Protein transport</keyword>
<sequence length="595" mass="68934">MDFKKQETAVEPIDRWFMREVYVWRKGGSIFWYITCLPILTMVYLLAANINIFHPIQTLIDVFMTIFSLSMVIRLVFILIINGALIWYSSAFFTVTPEIGETRFSNLLRLMKVSRLCHLGVYCMSSVILAWCCSCFIGGKYSSLTQSPDGLVVNLNEPHLFLILYGLFLGISFFSQFYLDLNNYLEFPLIQRDKFFQVRSITGCLLICCIKNTLKQVKYFYLLYYLFGSVPRSWVMYNLNLQFSVDDVPLDSIYGLFNCGLLWEVVIFGVYINYTWSLANILFKIYQTEHYSFPVEDVFDSQYQRCLYDALNCNIQPLIKYLGYLDLYSLAKFSAERRKRIFCLSQPGGHPHTWNRISSVCLAEINDLCGQIEAANWKTYASVPIKQANVIDRSYTQGEGMNDSQYYHSTTLHSVNYNNNFNNITLNNTNPVSENNVEPAPKKTFTIWREKFSALVSKKPGIGYFMGELPDSKSRVLFASSQIQIWAVEALSDLVTASFEEDKFGIVQRSLPTILSSLLNLQENVEKHFKLVTPVTRRNNKDIFTVNDATLRYQLQSVLKSSIYRIINKFGKHIRDLPMDPDCSKKLRPFLEYKE</sequence>
<keyword evidence="15" id="KW-1185">Reference proteome</keyword>
<gene>
    <name evidence="14" type="ORF">SNE40_004715</name>
</gene>
<evidence type="ECO:0000256" key="12">
    <source>
        <dbReference type="ARBA" id="ARBA00023242"/>
    </source>
</evidence>
<dbReference type="GO" id="GO:0051028">
    <property type="term" value="P:mRNA transport"/>
    <property type="evidence" value="ECO:0007669"/>
    <property type="project" value="UniProtKB-KW"/>
</dbReference>
<accession>A0AAN8Q1A6</accession>
<comment type="similarity">
    <text evidence="3">Belongs to the NDC1 family.</text>
</comment>
<feature type="transmembrane region" description="Helical" evidence="13">
    <location>
        <begin position="30"/>
        <end position="50"/>
    </location>
</feature>
<dbReference type="PANTHER" id="PTHR13269">
    <property type="entry name" value="NUCLEOPORIN NDC1"/>
    <property type="match status" value="1"/>
</dbReference>
<protein>
    <recommendedName>
        <fullName evidence="16">Nucleoporin NDC1</fullName>
    </recommendedName>
</protein>
<feature type="transmembrane region" description="Helical" evidence="13">
    <location>
        <begin position="160"/>
        <end position="179"/>
    </location>
</feature>
<feature type="transmembrane region" description="Helical" evidence="13">
    <location>
        <begin position="119"/>
        <end position="139"/>
    </location>
</feature>